<protein>
    <recommendedName>
        <fullName evidence="4">Secreted protein</fullName>
    </recommendedName>
</protein>
<feature type="signal peptide" evidence="1">
    <location>
        <begin position="1"/>
        <end position="17"/>
    </location>
</feature>
<feature type="chain" id="PRO_5035430170" description="Secreted protein" evidence="1">
    <location>
        <begin position="18"/>
        <end position="95"/>
    </location>
</feature>
<reference evidence="2" key="1">
    <citation type="journal article" date="2021" name="Nat. Commun.">
        <title>Genetic determinants of endophytism in the Arabidopsis root mycobiome.</title>
        <authorList>
            <person name="Mesny F."/>
            <person name="Miyauchi S."/>
            <person name="Thiergart T."/>
            <person name="Pickel B."/>
            <person name="Atanasova L."/>
            <person name="Karlsson M."/>
            <person name="Huettel B."/>
            <person name="Barry K.W."/>
            <person name="Haridas S."/>
            <person name="Chen C."/>
            <person name="Bauer D."/>
            <person name="Andreopoulos W."/>
            <person name="Pangilinan J."/>
            <person name="LaButti K."/>
            <person name="Riley R."/>
            <person name="Lipzen A."/>
            <person name="Clum A."/>
            <person name="Drula E."/>
            <person name="Henrissat B."/>
            <person name="Kohler A."/>
            <person name="Grigoriev I.V."/>
            <person name="Martin F.M."/>
            <person name="Hacquard S."/>
        </authorList>
    </citation>
    <scope>NUCLEOTIDE SEQUENCE</scope>
    <source>
        <strain evidence="2">MPI-SDFR-AT-0120</strain>
    </source>
</reference>
<evidence type="ECO:0008006" key="4">
    <source>
        <dbReference type="Google" id="ProtNLM"/>
    </source>
</evidence>
<comment type="caution">
    <text evidence="2">The sequence shown here is derived from an EMBL/GenBank/DDBJ whole genome shotgun (WGS) entry which is preliminary data.</text>
</comment>
<name>A0A8K0QW12_9PLEO</name>
<sequence>MQAFLSLLCWFDGLCFSARFFTNWYKYGCWTSIKVVQGVFFSKSGGLSDSSAKAQINLISSRKHSVRIHLWRSVPAKLFHANWSPVLPLDRFRPY</sequence>
<keyword evidence="3" id="KW-1185">Reference proteome</keyword>
<evidence type="ECO:0000256" key="1">
    <source>
        <dbReference type="SAM" id="SignalP"/>
    </source>
</evidence>
<evidence type="ECO:0000313" key="2">
    <source>
        <dbReference type="EMBL" id="KAH7075010.1"/>
    </source>
</evidence>
<keyword evidence="1" id="KW-0732">Signal</keyword>
<dbReference type="EMBL" id="JAGMVJ010000020">
    <property type="protein sequence ID" value="KAH7075010.1"/>
    <property type="molecule type" value="Genomic_DNA"/>
</dbReference>
<accession>A0A8K0QW12</accession>
<proteinExistence type="predicted"/>
<dbReference type="Proteomes" id="UP000813461">
    <property type="component" value="Unassembled WGS sequence"/>
</dbReference>
<dbReference type="AlphaFoldDB" id="A0A8K0QW12"/>
<organism evidence="2 3">
    <name type="scientific">Paraphoma chrysanthemicola</name>
    <dbReference type="NCBI Taxonomy" id="798071"/>
    <lineage>
        <taxon>Eukaryota</taxon>
        <taxon>Fungi</taxon>
        <taxon>Dikarya</taxon>
        <taxon>Ascomycota</taxon>
        <taxon>Pezizomycotina</taxon>
        <taxon>Dothideomycetes</taxon>
        <taxon>Pleosporomycetidae</taxon>
        <taxon>Pleosporales</taxon>
        <taxon>Pleosporineae</taxon>
        <taxon>Phaeosphaeriaceae</taxon>
        <taxon>Paraphoma</taxon>
    </lineage>
</organism>
<evidence type="ECO:0000313" key="3">
    <source>
        <dbReference type="Proteomes" id="UP000813461"/>
    </source>
</evidence>
<gene>
    <name evidence="2" type="ORF">FB567DRAFT_182301</name>
</gene>